<protein>
    <submittedName>
        <fullName evidence="1">Uncharacterized protein</fullName>
    </submittedName>
</protein>
<evidence type="ECO:0000313" key="2">
    <source>
        <dbReference type="Proteomes" id="UP000053593"/>
    </source>
</evidence>
<dbReference type="Proteomes" id="UP000053593">
    <property type="component" value="Unassembled WGS sequence"/>
</dbReference>
<accession>A0A0D0BUV5</accession>
<gene>
    <name evidence="1" type="ORF">GYMLUDRAFT_676412</name>
</gene>
<name>A0A0D0BUV5_9AGAR</name>
<dbReference type="HOGENOM" id="CLU_2184266_0_0_1"/>
<proteinExistence type="predicted"/>
<dbReference type="AlphaFoldDB" id="A0A0D0BUV5"/>
<keyword evidence="2" id="KW-1185">Reference proteome</keyword>
<dbReference type="EMBL" id="KN834780">
    <property type="protein sequence ID" value="KIK59291.1"/>
    <property type="molecule type" value="Genomic_DNA"/>
</dbReference>
<sequence length="109" mass="12353">MWRFRPAPRREFTSVSCSPCQVLPRFPLPCEAATYSILECCTTDCRSRPLSLVTFLITSSFLSTSDPTKLRGVGTIFSFLNLESSPPFLLWKLSRPGSILPYLQFRTNV</sequence>
<organism evidence="1 2">
    <name type="scientific">Collybiopsis luxurians FD-317 M1</name>
    <dbReference type="NCBI Taxonomy" id="944289"/>
    <lineage>
        <taxon>Eukaryota</taxon>
        <taxon>Fungi</taxon>
        <taxon>Dikarya</taxon>
        <taxon>Basidiomycota</taxon>
        <taxon>Agaricomycotina</taxon>
        <taxon>Agaricomycetes</taxon>
        <taxon>Agaricomycetidae</taxon>
        <taxon>Agaricales</taxon>
        <taxon>Marasmiineae</taxon>
        <taxon>Omphalotaceae</taxon>
        <taxon>Collybiopsis</taxon>
        <taxon>Collybiopsis luxurians</taxon>
    </lineage>
</organism>
<evidence type="ECO:0000313" key="1">
    <source>
        <dbReference type="EMBL" id="KIK59291.1"/>
    </source>
</evidence>
<reference evidence="1 2" key="1">
    <citation type="submission" date="2014-04" db="EMBL/GenBank/DDBJ databases">
        <title>Evolutionary Origins and Diversification of the Mycorrhizal Mutualists.</title>
        <authorList>
            <consortium name="DOE Joint Genome Institute"/>
            <consortium name="Mycorrhizal Genomics Consortium"/>
            <person name="Kohler A."/>
            <person name="Kuo A."/>
            <person name="Nagy L.G."/>
            <person name="Floudas D."/>
            <person name="Copeland A."/>
            <person name="Barry K.W."/>
            <person name="Cichocki N."/>
            <person name="Veneault-Fourrey C."/>
            <person name="LaButti K."/>
            <person name="Lindquist E.A."/>
            <person name="Lipzen A."/>
            <person name="Lundell T."/>
            <person name="Morin E."/>
            <person name="Murat C."/>
            <person name="Riley R."/>
            <person name="Ohm R."/>
            <person name="Sun H."/>
            <person name="Tunlid A."/>
            <person name="Henrissat B."/>
            <person name="Grigoriev I.V."/>
            <person name="Hibbett D.S."/>
            <person name="Martin F."/>
        </authorList>
    </citation>
    <scope>NUCLEOTIDE SEQUENCE [LARGE SCALE GENOMIC DNA]</scope>
    <source>
        <strain evidence="1 2">FD-317 M1</strain>
    </source>
</reference>